<protein>
    <recommendedName>
        <fullName evidence="3">Radiation-inducible immediate-early gene IEX-1</fullName>
    </recommendedName>
</protein>
<name>A0A8C5WM73_9ANUR</name>
<dbReference type="GO" id="GO:0043066">
    <property type="term" value="P:negative regulation of apoptotic process"/>
    <property type="evidence" value="ECO:0007669"/>
    <property type="project" value="InterPro"/>
</dbReference>
<reference evidence="1" key="2">
    <citation type="submission" date="2025-09" db="UniProtKB">
        <authorList>
            <consortium name="Ensembl"/>
        </authorList>
    </citation>
    <scope>IDENTIFICATION</scope>
</reference>
<dbReference type="GeneTree" id="ENSGT01010000227837"/>
<dbReference type="OrthoDB" id="9949267at2759"/>
<dbReference type="PRINTS" id="PR02100">
    <property type="entry name" value="GENEIEX1"/>
</dbReference>
<accession>A0A8C5WM73</accession>
<reference evidence="1" key="1">
    <citation type="submission" date="2025-08" db="UniProtKB">
        <authorList>
            <consortium name="Ensembl"/>
        </authorList>
    </citation>
    <scope>IDENTIFICATION</scope>
</reference>
<evidence type="ECO:0000313" key="2">
    <source>
        <dbReference type="Proteomes" id="UP000694569"/>
    </source>
</evidence>
<dbReference type="Proteomes" id="UP000694569">
    <property type="component" value="Unplaced"/>
</dbReference>
<evidence type="ECO:0000313" key="1">
    <source>
        <dbReference type="Ensembl" id="ENSLLEP00000048157.1"/>
    </source>
</evidence>
<organism evidence="1 2">
    <name type="scientific">Leptobrachium leishanense</name>
    <name type="common">Leishan spiny toad</name>
    <dbReference type="NCBI Taxonomy" id="445787"/>
    <lineage>
        <taxon>Eukaryota</taxon>
        <taxon>Metazoa</taxon>
        <taxon>Chordata</taxon>
        <taxon>Craniata</taxon>
        <taxon>Vertebrata</taxon>
        <taxon>Euteleostomi</taxon>
        <taxon>Amphibia</taxon>
        <taxon>Batrachia</taxon>
        <taxon>Anura</taxon>
        <taxon>Pelobatoidea</taxon>
        <taxon>Megophryidae</taxon>
        <taxon>Leptobrachium</taxon>
    </lineage>
</organism>
<dbReference type="PANTHER" id="PTHR16915">
    <property type="entry name" value="IMMEDIATE EARLY RESPONSE 3"/>
    <property type="match status" value="1"/>
</dbReference>
<sequence length="151" mass="17070">MCLDPRPRKMPRLTLPGALDAPVDVRLRGSRPAPQIFTFDVEEPAPRRASAAVGKVRRPRRVLYPNQARRFLPAPRPDWALRLLYLLCLTLLLQICCEEEVTRIPAEPAPLHNPQLSPGAPLQHVQLSHGDPHNLTCLPLRVTISCIYQQR</sequence>
<dbReference type="InterPro" id="IPR024829">
    <property type="entry name" value="IEX-1"/>
</dbReference>
<dbReference type="Ensembl" id="ENSLLET00000050042.1">
    <property type="protein sequence ID" value="ENSLLEP00000048157.1"/>
    <property type="gene ID" value="ENSLLEG00000030391.1"/>
</dbReference>
<proteinExistence type="predicted"/>
<dbReference type="PANTHER" id="PTHR16915:SF0">
    <property type="entry name" value="RADIATION-INDUCIBLE IMMEDIATE-EARLY GENE IEX-1"/>
    <property type="match status" value="1"/>
</dbReference>
<dbReference type="AlphaFoldDB" id="A0A8C5WM73"/>
<evidence type="ECO:0008006" key="3">
    <source>
        <dbReference type="Google" id="ProtNLM"/>
    </source>
</evidence>
<keyword evidence="2" id="KW-1185">Reference proteome</keyword>